<organism evidence="2 3">
    <name type="scientific">Wickerhamomyces anomalus (strain ATCC 58044 / CBS 1984 / NCYC 433 / NRRL Y-366-8)</name>
    <name type="common">Yeast</name>
    <name type="synonym">Hansenula anomala</name>
    <dbReference type="NCBI Taxonomy" id="683960"/>
    <lineage>
        <taxon>Eukaryota</taxon>
        <taxon>Fungi</taxon>
        <taxon>Dikarya</taxon>
        <taxon>Ascomycota</taxon>
        <taxon>Saccharomycotina</taxon>
        <taxon>Saccharomycetes</taxon>
        <taxon>Phaffomycetales</taxon>
        <taxon>Wickerhamomycetaceae</taxon>
        <taxon>Wickerhamomyces</taxon>
    </lineage>
</organism>
<dbReference type="EMBL" id="KV454209">
    <property type="protein sequence ID" value="ODQ61382.1"/>
    <property type="molecule type" value="Genomic_DNA"/>
</dbReference>
<evidence type="ECO:0000313" key="2">
    <source>
        <dbReference type="EMBL" id="ODQ61382.1"/>
    </source>
</evidence>
<dbReference type="InterPro" id="IPR011009">
    <property type="entry name" value="Kinase-like_dom_sf"/>
</dbReference>
<dbReference type="InterPro" id="IPR045269">
    <property type="entry name" value="Atg1-like"/>
</dbReference>
<evidence type="ECO:0000259" key="1">
    <source>
        <dbReference type="PROSITE" id="PS50011"/>
    </source>
</evidence>
<dbReference type="GeneID" id="30198781"/>
<protein>
    <recommendedName>
        <fullName evidence="1">Protein kinase domain-containing protein</fullName>
    </recommendedName>
</protein>
<sequence>MSNSYEVYKEGGLLRGRYQKLEDISEGAFGLVSLAKDIKKAKLVAVKYIFKEEDIDPKKSRAPSKARSRGNAEFNISKRLTEGVCEEAIYEINIQEKIGHHPNIISLLDYFDSFIILEYCSRGDLYEAIKADAGPSSTRDIVNVVLQLVDAVEFVHNKSIYHRDIKPENILIADDWTIRLTDWGLASTKRFCNDFGVGSERYMAPELFDEKNIDVYDASKCDIWSIGICFLNIVFHKNPFGSATHDDKSFSYFARNREALFDIFSTMSNDFFTALRYSLTLDPENR</sequence>
<dbReference type="STRING" id="683960.A0A1E3P8V8"/>
<dbReference type="PROSITE" id="PS50011">
    <property type="entry name" value="PROTEIN_KINASE_DOM"/>
    <property type="match status" value="1"/>
</dbReference>
<dbReference type="InterPro" id="IPR000719">
    <property type="entry name" value="Prot_kinase_dom"/>
</dbReference>
<dbReference type="Pfam" id="PF00069">
    <property type="entry name" value="Pkinase"/>
    <property type="match status" value="1"/>
</dbReference>
<feature type="domain" description="Protein kinase" evidence="1">
    <location>
        <begin position="18"/>
        <end position="286"/>
    </location>
</feature>
<evidence type="ECO:0000313" key="3">
    <source>
        <dbReference type="Proteomes" id="UP000094112"/>
    </source>
</evidence>
<dbReference type="InterPro" id="IPR008271">
    <property type="entry name" value="Ser/Thr_kinase_AS"/>
</dbReference>
<dbReference type="SUPFAM" id="SSF56112">
    <property type="entry name" value="Protein kinase-like (PK-like)"/>
    <property type="match status" value="1"/>
</dbReference>
<gene>
    <name evidence="2" type="ORF">WICANDRAFT_28734</name>
</gene>
<dbReference type="GO" id="GO:0004674">
    <property type="term" value="F:protein serine/threonine kinase activity"/>
    <property type="evidence" value="ECO:0007669"/>
    <property type="project" value="InterPro"/>
</dbReference>
<dbReference type="SMART" id="SM00220">
    <property type="entry name" value="S_TKc"/>
    <property type="match status" value="1"/>
</dbReference>
<accession>A0A1E3P8V8</accession>
<dbReference type="RefSeq" id="XP_019040589.1">
    <property type="nucleotide sequence ID" value="XM_019181535.1"/>
</dbReference>
<dbReference type="OrthoDB" id="4062651at2759"/>
<name>A0A1E3P8V8_WICAA</name>
<dbReference type="Proteomes" id="UP000094112">
    <property type="component" value="Unassembled WGS sequence"/>
</dbReference>
<dbReference type="Gene3D" id="1.10.510.10">
    <property type="entry name" value="Transferase(Phosphotransferase) domain 1"/>
    <property type="match status" value="1"/>
</dbReference>
<dbReference type="GO" id="GO:0005737">
    <property type="term" value="C:cytoplasm"/>
    <property type="evidence" value="ECO:0007669"/>
    <property type="project" value="TreeGrafter"/>
</dbReference>
<keyword evidence="3" id="KW-1185">Reference proteome</keyword>
<proteinExistence type="predicted"/>
<dbReference type="PROSITE" id="PS00108">
    <property type="entry name" value="PROTEIN_KINASE_ST"/>
    <property type="match status" value="1"/>
</dbReference>
<dbReference type="GO" id="GO:0005524">
    <property type="term" value="F:ATP binding"/>
    <property type="evidence" value="ECO:0007669"/>
    <property type="project" value="InterPro"/>
</dbReference>
<dbReference type="AlphaFoldDB" id="A0A1E3P8V8"/>
<feature type="non-terminal residue" evidence="2">
    <location>
        <position position="286"/>
    </location>
</feature>
<dbReference type="GO" id="GO:0010506">
    <property type="term" value="P:regulation of autophagy"/>
    <property type="evidence" value="ECO:0007669"/>
    <property type="project" value="InterPro"/>
</dbReference>
<reference evidence="2 3" key="1">
    <citation type="journal article" date="2016" name="Proc. Natl. Acad. Sci. U.S.A.">
        <title>Comparative genomics of biotechnologically important yeasts.</title>
        <authorList>
            <person name="Riley R."/>
            <person name="Haridas S."/>
            <person name="Wolfe K.H."/>
            <person name="Lopes M.R."/>
            <person name="Hittinger C.T."/>
            <person name="Goeker M."/>
            <person name="Salamov A.A."/>
            <person name="Wisecaver J.H."/>
            <person name="Long T.M."/>
            <person name="Calvey C.H."/>
            <person name="Aerts A.L."/>
            <person name="Barry K.W."/>
            <person name="Choi C."/>
            <person name="Clum A."/>
            <person name="Coughlan A.Y."/>
            <person name="Deshpande S."/>
            <person name="Douglass A.P."/>
            <person name="Hanson S.J."/>
            <person name="Klenk H.-P."/>
            <person name="LaButti K.M."/>
            <person name="Lapidus A."/>
            <person name="Lindquist E.A."/>
            <person name="Lipzen A.M."/>
            <person name="Meier-Kolthoff J.P."/>
            <person name="Ohm R.A."/>
            <person name="Otillar R.P."/>
            <person name="Pangilinan J.L."/>
            <person name="Peng Y."/>
            <person name="Rokas A."/>
            <person name="Rosa C.A."/>
            <person name="Scheuner C."/>
            <person name="Sibirny A.A."/>
            <person name="Slot J.C."/>
            <person name="Stielow J.B."/>
            <person name="Sun H."/>
            <person name="Kurtzman C.P."/>
            <person name="Blackwell M."/>
            <person name="Grigoriev I.V."/>
            <person name="Jeffries T.W."/>
        </authorList>
    </citation>
    <scope>NUCLEOTIDE SEQUENCE [LARGE SCALE GENOMIC DNA]</scope>
    <source>
        <strain evidence="3">ATCC 58044 / CBS 1984 / NCYC 433 / NRRL Y-366-8</strain>
    </source>
</reference>
<dbReference type="PANTHER" id="PTHR24348">
    <property type="entry name" value="SERINE/THREONINE-PROTEIN KINASE UNC-51-RELATED"/>
    <property type="match status" value="1"/>
</dbReference>